<dbReference type="EMBL" id="JAIWYP010000004">
    <property type="protein sequence ID" value="KAH3840813.1"/>
    <property type="molecule type" value="Genomic_DNA"/>
</dbReference>
<reference evidence="2" key="2">
    <citation type="submission" date="2020-11" db="EMBL/GenBank/DDBJ databases">
        <authorList>
            <person name="McCartney M.A."/>
            <person name="Auch B."/>
            <person name="Kono T."/>
            <person name="Mallez S."/>
            <person name="Becker A."/>
            <person name="Gohl D.M."/>
            <person name="Silverstein K.A.T."/>
            <person name="Koren S."/>
            <person name="Bechman K.B."/>
            <person name="Herman A."/>
            <person name="Abrahante J.E."/>
            <person name="Garbe J."/>
        </authorList>
    </citation>
    <scope>NUCLEOTIDE SEQUENCE</scope>
    <source>
        <strain evidence="2">Duluth1</strain>
        <tissue evidence="2">Whole animal</tissue>
    </source>
</reference>
<accession>A0A9D4KJQ7</accession>
<protein>
    <submittedName>
        <fullName evidence="2">Uncharacterized protein</fullName>
    </submittedName>
</protein>
<evidence type="ECO:0000313" key="2">
    <source>
        <dbReference type="EMBL" id="KAH3840813.1"/>
    </source>
</evidence>
<dbReference type="Proteomes" id="UP000828390">
    <property type="component" value="Unassembled WGS sequence"/>
</dbReference>
<evidence type="ECO:0000256" key="1">
    <source>
        <dbReference type="SAM" id="MobiDB-lite"/>
    </source>
</evidence>
<dbReference type="AlphaFoldDB" id="A0A9D4KJQ7"/>
<sequence>MQRSPVPNYSASISPRSTKTWSQSSKRSYSDDDDDDDSDSDNDDEIVTQNNVPGKTNTCFSRFELEPVVLILELFRRYKHFQLNP</sequence>
<feature type="compositionally biased region" description="Acidic residues" evidence="1">
    <location>
        <begin position="31"/>
        <end position="46"/>
    </location>
</feature>
<proteinExistence type="predicted"/>
<feature type="region of interest" description="Disordered" evidence="1">
    <location>
        <begin position="1"/>
        <end position="57"/>
    </location>
</feature>
<feature type="compositionally biased region" description="Polar residues" evidence="1">
    <location>
        <begin position="1"/>
        <end position="21"/>
    </location>
</feature>
<gene>
    <name evidence="2" type="ORF">DPMN_114269</name>
</gene>
<keyword evidence="3" id="KW-1185">Reference proteome</keyword>
<name>A0A9D4KJQ7_DREPO</name>
<reference evidence="2" key="1">
    <citation type="journal article" date="2019" name="bioRxiv">
        <title>The Genome of the Zebra Mussel, Dreissena polymorpha: A Resource for Invasive Species Research.</title>
        <authorList>
            <person name="McCartney M.A."/>
            <person name="Auch B."/>
            <person name="Kono T."/>
            <person name="Mallez S."/>
            <person name="Zhang Y."/>
            <person name="Obille A."/>
            <person name="Becker A."/>
            <person name="Abrahante J.E."/>
            <person name="Garbe J."/>
            <person name="Badalamenti J.P."/>
            <person name="Herman A."/>
            <person name="Mangelson H."/>
            <person name="Liachko I."/>
            <person name="Sullivan S."/>
            <person name="Sone E.D."/>
            <person name="Koren S."/>
            <person name="Silverstein K.A.T."/>
            <person name="Beckman K.B."/>
            <person name="Gohl D.M."/>
        </authorList>
    </citation>
    <scope>NUCLEOTIDE SEQUENCE</scope>
    <source>
        <strain evidence="2">Duluth1</strain>
        <tissue evidence="2">Whole animal</tissue>
    </source>
</reference>
<organism evidence="2 3">
    <name type="scientific">Dreissena polymorpha</name>
    <name type="common">Zebra mussel</name>
    <name type="synonym">Mytilus polymorpha</name>
    <dbReference type="NCBI Taxonomy" id="45954"/>
    <lineage>
        <taxon>Eukaryota</taxon>
        <taxon>Metazoa</taxon>
        <taxon>Spiralia</taxon>
        <taxon>Lophotrochozoa</taxon>
        <taxon>Mollusca</taxon>
        <taxon>Bivalvia</taxon>
        <taxon>Autobranchia</taxon>
        <taxon>Heteroconchia</taxon>
        <taxon>Euheterodonta</taxon>
        <taxon>Imparidentia</taxon>
        <taxon>Neoheterodontei</taxon>
        <taxon>Myida</taxon>
        <taxon>Dreissenoidea</taxon>
        <taxon>Dreissenidae</taxon>
        <taxon>Dreissena</taxon>
    </lineage>
</organism>
<feature type="compositionally biased region" description="Polar residues" evidence="1">
    <location>
        <begin position="47"/>
        <end position="57"/>
    </location>
</feature>
<comment type="caution">
    <text evidence="2">The sequence shown here is derived from an EMBL/GenBank/DDBJ whole genome shotgun (WGS) entry which is preliminary data.</text>
</comment>
<evidence type="ECO:0000313" key="3">
    <source>
        <dbReference type="Proteomes" id="UP000828390"/>
    </source>
</evidence>